<reference evidence="1 2" key="1">
    <citation type="submission" date="2023-07" db="EMBL/GenBank/DDBJ databases">
        <title>Genomic Encyclopedia of Type Strains, Phase IV (KMG-IV): sequencing the most valuable type-strain genomes for metagenomic binning, comparative biology and taxonomic classification.</title>
        <authorList>
            <person name="Goeker M."/>
        </authorList>
    </citation>
    <scope>NUCLEOTIDE SEQUENCE [LARGE SCALE GENOMIC DNA]</scope>
    <source>
        <strain evidence="1 2">DSM 27594</strain>
    </source>
</reference>
<dbReference type="Proteomes" id="UP001224122">
    <property type="component" value="Unassembled WGS sequence"/>
</dbReference>
<proteinExistence type="predicted"/>
<comment type="caution">
    <text evidence="1">The sequence shown here is derived from an EMBL/GenBank/DDBJ whole genome shotgun (WGS) entry which is preliminary data.</text>
</comment>
<organism evidence="1 2">
    <name type="scientific">Neobacillus ginsengisoli</name>
    <dbReference type="NCBI Taxonomy" id="904295"/>
    <lineage>
        <taxon>Bacteria</taxon>
        <taxon>Bacillati</taxon>
        <taxon>Bacillota</taxon>
        <taxon>Bacilli</taxon>
        <taxon>Bacillales</taxon>
        <taxon>Bacillaceae</taxon>
        <taxon>Neobacillus</taxon>
    </lineage>
</organism>
<dbReference type="RefSeq" id="WP_307403772.1">
    <property type="nucleotide sequence ID" value="NZ_JAUSTW010000001.1"/>
</dbReference>
<evidence type="ECO:0000313" key="2">
    <source>
        <dbReference type="Proteomes" id="UP001224122"/>
    </source>
</evidence>
<evidence type="ECO:0000313" key="1">
    <source>
        <dbReference type="EMBL" id="MDQ0197081.1"/>
    </source>
</evidence>
<gene>
    <name evidence="1" type="ORF">J2S10_000186</name>
</gene>
<name>A0ABT9XNI5_9BACI</name>
<keyword evidence="2" id="KW-1185">Reference proteome</keyword>
<accession>A0ABT9XNI5</accession>
<sequence>MYFLNEEHKKNFEILLRLYMLSRGEDRQYEATIYVAAVPSVFYLINNKEIDTTCSPLYELMKWDEEREKWKFVSPGLTGATTRMCEFALSLYNGYEVKLDDVFGTVVSREFIDVLLQAIKIRSRY</sequence>
<protein>
    <submittedName>
        <fullName evidence="1">Uncharacterized protein</fullName>
    </submittedName>
</protein>
<dbReference type="EMBL" id="JAUSTW010000001">
    <property type="protein sequence ID" value="MDQ0197081.1"/>
    <property type="molecule type" value="Genomic_DNA"/>
</dbReference>